<feature type="transmembrane region" description="Helical" evidence="1">
    <location>
        <begin position="376"/>
        <end position="393"/>
    </location>
</feature>
<reference evidence="2 3" key="1">
    <citation type="submission" date="2017-07" db="EMBL/GenBank/DDBJ databases">
        <title>Draft Genome Sequences of Select Purple Nonsulfur Bacteria.</title>
        <authorList>
            <person name="Lasarre B."/>
            <person name="Mckinlay J.B."/>
        </authorList>
    </citation>
    <scope>NUCLEOTIDE SEQUENCE [LARGE SCALE GENOMIC DNA]</scope>
    <source>
        <strain evidence="2 3">DSM 5909</strain>
    </source>
</reference>
<feature type="transmembrane region" description="Helical" evidence="1">
    <location>
        <begin position="347"/>
        <end position="367"/>
    </location>
</feature>
<organism evidence="2 3">
    <name type="scientific">Rhodoplanes roseus</name>
    <dbReference type="NCBI Taxonomy" id="29409"/>
    <lineage>
        <taxon>Bacteria</taxon>
        <taxon>Pseudomonadati</taxon>
        <taxon>Pseudomonadota</taxon>
        <taxon>Alphaproteobacteria</taxon>
        <taxon>Hyphomicrobiales</taxon>
        <taxon>Nitrobacteraceae</taxon>
        <taxon>Rhodoplanes</taxon>
    </lineage>
</organism>
<feature type="transmembrane region" description="Helical" evidence="1">
    <location>
        <begin position="399"/>
        <end position="417"/>
    </location>
</feature>
<feature type="transmembrane region" description="Helical" evidence="1">
    <location>
        <begin position="261"/>
        <end position="283"/>
    </location>
</feature>
<proteinExistence type="predicted"/>
<dbReference type="RefSeq" id="WP_170149483.1">
    <property type="nucleotide sequence ID" value="NZ_NPEX01000022.1"/>
</dbReference>
<feature type="transmembrane region" description="Helical" evidence="1">
    <location>
        <begin position="290"/>
        <end position="308"/>
    </location>
</feature>
<evidence type="ECO:0000313" key="2">
    <source>
        <dbReference type="EMBL" id="RAI45192.1"/>
    </source>
</evidence>
<name>A0A327L6N6_9BRAD</name>
<feature type="transmembrane region" description="Helical" evidence="1">
    <location>
        <begin position="132"/>
        <end position="148"/>
    </location>
</feature>
<evidence type="ECO:0000313" key="3">
    <source>
        <dbReference type="Proteomes" id="UP000249130"/>
    </source>
</evidence>
<sequence length="602" mass="61355">MSRAATPVENFAVLLGLAWLAVAAQLLVLYWAGTADILADTDDAMRLVELRAYLGGQGWFDLHEPRIDPPAGYDTHWSRLIDAGLAGLLRGLSLVAEPALAERLMRTLWPLLWLVPAMAGVLLLSLRLAGPAALAPAALLLVLGLPAFQQFVPGRIDHHNVQITLAVLALAATTWSDRRPWAAAAAGLLSALALAIGFESLAVIALCGAAMALRFCLDREPGHAAAAALSVYGLALAGGTAAAFVGTIAPARWGVTACDALALNTALPVVAAGLGLAATGLLAPAGRTGRLVAVGVLGLAVAALSLAIEPACRRGPFAMMDPAVGAIWLDHVKESQPFPIMARVTPAIAATVAAFPLIALVAAAGLARHPSRRRDFGFAATAAAMVLAALLTLGNAKLYVYATWFGMPVVAAALAGLGNARLSLRVAAAVLLAPAVAGVLAASLTRAVAGPGDEPAPGASARACLTDASYRALAALPPGLVVTAIDYGPFVLALTPHAVLGGPYHRLSRAILATDRLFRLPPEAARPVLDGLASGAPVTYLAVCRTAPAVADRAPDGLEARLAAGRPPDWLVPVGQGADTGASGDAAPLAVYRMETGPQAGR</sequence>
<keyword evidence="1" id="KW-1133">Transmembrane helix</keyword>
<dbReference type="Proteomes" id="UP000249130">
    <property type="component" value="Unassembled WGS sequence"/>
</dbReference>
<dbReference type="AlphaFoldDB" id="A0A327L6N6"/>
<feature type="transmembrane region" description="Helical" evidence="1">
    <location>
        <begin position="182"/>
        <end position="213"/>
    </location>
</feature>
<dbReference type="EMBL" id="NPEX01000022">
    <property type="protein sequence ID" value="RAI45192.1"/>
    <property type="molecule type" value="Genomic_DNA"/>
</dbReference>
<evidence type="ECO:0000256" key="1">
    <source>
        <dbReference type="SAM" id="Phobius"/>
    </source>
</evidence>
<protein>
    <recommendedName>
        <fullName evidence="4">Glycosyltransferase RgtA/B/C/D-like domain-containing protein</fullName>
    </recommendedName>
</protein>
<accession>A0A327L6N6</accession>
<gene>
    <name evidence="2" type="ORF">CH341_05350</name>
</gene>
<keyword evidence="3" id="KW-1185">Reference proteome</keyword>
<feature type="transmembrane region" description="Helical" evidence="1">
    <location>
        <begin position="108"/>
        <end position="126"/>
    </location>
</feature>
<comment type="caution">
    <text evidence="2">The sequence shown here is derived from an EMBL/GenBank/DDBJ whole genome shotgun (WGS) entry which is preliminary data.</text>
</comment>
<feature type="transmembrane region" description="Helical" evidence="1">
    <location>
        <begin position="424"/>
        <end position="444"/>
    </location>
</feature>
<evidence type="ECO:0008006" key="4">
    <source>
        <dbReference type="Google" id="ProtNLM"/>
    </source>
</evidence>
<feature type="transmembrane region" description="Helical" evidence="1">
    <location>
        <begin position="225"/>
        <end position="249"/>
    </location>
</feature>
<feature type="transmembrane region" description="Helical" evidence="1">
    <location>
        <begin position="12"/>
        <end position="32"/>
    </location>
</feature>
<keyword evidence="1" id="KW-0812">Transmembrane</keyword>
<keyword evidence="1" id="KW-0472">Membrane</keyword>